<organism evidence="2 3">
    <name type="scientific">Novipirellula galeiformis</name>
    <dbReference type="NCBI Taxonomy" id="2528004"/>
    <lineage>
        <taxon>Bacteria</taxon>
        <taxon>Pseudomonadati</taxon>
        <taxon>Planctomycetota</taxon>
        <taxon>Planctomycetia</taxon>
        <taxon>Pirellulales</taxon>
        <taxon>Pirellulaceae</taxon>
        <taxon>Novipirellula</taxon>
    </lineage>
</organism>
<gene>
    <name evidence="2" type="ORF">Pla52o_39160</name>
</gene>
<dbReference type="Proteomes" id="UP000316304">
    <property type="component" value="Unassembled WGS sequence"/>
</dbReference>
<evidence type="ECO:0000313" key="2">
    <source>
        <dbReference type="EMBL" id="TWU21729.1"/>
    </source>
</evidence>
<protein>
    <recommendedName>
        <fullName evidence="1">GmrSD restriction endonucleases N-terminal domain-containing protein</fullName>
    </recommendedName>
</protein>
<dbReference type="OrthoDB" id="9770340at2"/>
<reference evidence="2 3" key="1">
    <citation type="submission" date="2019-02" db="EMBL/GenBank/DDBJ databases">
        <title>Deep-cultivation of Planctomycetes and their phenomic and genomic characterization uncovers novel biology.</title>
        <authorList>
            <person name="Wiegand S."/>
            <person name="Jogler M."/>
            <person name="Boedeker C."/>
            <person name="Pinto D."/>
            <person name="Vollmers J."/>
            <person name="Rivas-Marin E."/>
            <person name="Kohn T."/>
            <person name="Peeters S.H."/>
            <person name="Heuer A."/>
            <person name="Rast P."/>
            <person name="Oberbeckmann S."/>
            <person name="Bunk B."/>
            <person name="Jeske O."/>
            <person name="Meyerdierks A."/>
            <person name="Storesund J.E."/>
            <person name="Kallscheuer N."/>
            <person name="Luecker S."/>
            <person name="Lage O.M."/>
            <person name="Pohl T."/>
            <person name="Merkel B.J."/>
            <person name="Hornburger P."/>
            <person name="Mueller R.-W."/>
            <person name="Bruemmer F."/>
            <person name="Labrenz M."/>
            <person name="Spormann A.M."/>
            <person name="Op Den Camp H."/>
            <person name="Overmann J."/>
            <person name="Amann R."/>
            <person name="Jetten M.S.M."/>
            <person name="Mascher T."/>
            <person name="Medema M.H."/>
            <person name="Devos D.P."/>
            <person name="Kaster A.-K."/>
            <person name="Ovreas L."/>
            <person name="Rohde M."/>
            <person name="Galperin M.Y."/>
            <person name="Jogler C."/>
        </authorList>
    </citation>
    <scope>NUCLEOTIDE SEQUENCE [LARGE SCALE GENOMIC DNA]</scope>
    <source>
        <strain evidence="2 3">Pla52o</strain>
    </source>
</reference>
<dbReference type="PANTHER" id="PTHR39639:SF1">
    <property type="entry name" value="DUF262 DOMAIN-CONTAINING PROTEIN"/>
    <property type="match status" value="1"/>
</dbReference>
<dbReference type="InterPro" id="IPR004919">
    <property type="entry name" value="GmrSD_N"/>
</dbReference>
<proteinExistence type="predicted"/>
<comment type="caution">
    <text evidence="2">The sequence shown here is derived from an EMBL/GenBank/DDBJ whole genome shotgun (WGS) entry which is preliminary data.</text>
</comment>
<name>A0A5C6CG82_9BACT</name>
<sequence>MSNRRPRHNFQTIAWFWDLYKRDRLDLNPPYQRRSVWNQEFKDYFIDTVLLGNPTAAIFLYEEFSLTGDVTYRLVDGKQRLTTIFEFLDGEFPVGDKALISSLRGKNWEQLDIEVKKNFWAYEFLVEYLPDTEETVINDIFDRINRNVAKLSFQELRHAKYDGDFISSAEKLSKWMTQSDQREPGKLPPGFPNLQERSRRQMKDVEVVAQMLLFLEEGVKSYSQADLDKAFSDRDEAWDSRSNIEDRFRATVSKIAEVVAVGEYDLHKTRLKNQADFYSLFAAMSDPTVNEIPVADIANRLAAFIALVENAETRDQDAVATAYFDAARSASNDVGPRNKRIKIIAAKIRNQEPELE</sequence>
<dbReference type="PANTHER" id="PTHR39639">
    <property type="entry name" value="CHROMOSOME 16, WHOLE GENOME SHOTGUN SEQUENCE"/>
    <property type="match status" value="1"/>
</dbReference>
<dbReference type="RefSeq" id="WP_146596002.1">
    <property type="nucleotide sequence ID" value="NZ_SJPT01000006.1"/>
</dbReference>
<evidence type="ECO:0000259" key="1">
    <source>
        <dbReference type="Pfam" id="PF03235"/>
    </source>
</evidence>
<dbReference type="EMBL" id="SJPT01000006">
    <property type="protein sequence ID" value="TWU21729.1"/>
    <property type="molecule type" value="Genomic_DNA"/>
</dbReference>
<evidence type="ECO:0000313" key="3">
    <source>
        <dbReference type="Proteomes" id="UP000316304"/>
    </source>
</evidence>
<keyword evidence="3" id="KW-1185">Reference proteome</keyword>
<accession>A0A5C6CG82</accession>
<dbReference type="Pfam" id="PF03235">
    <property type="entry name" value="GmrSD_N"/>
    <property type="match status" value="1"/>
</dbReference>
<feature type="domain" description="GmrSD restriction endonucleases N-terminal" evidence="1">
    <location>
        <begin position="18"/>
        <end position="161"/>
    </location>
</feature>
<dbReference type="AlphaFoldDB" id="A0A5C6CG82"/>